<evidence type="ECO:0000313" key="4">
    <source>
        <dbReference type="Proteomes" id="UP000053398"/>
    </source>
</evidence>
<feature type="region of interest" description="Disordered" evidence="1">
    <location>
        <begin position="1"/>
        <end position="52"/>
    </location>
</feature>
<organism evidence="3 4">
    <name type="scientific">Streptomyces corchorusii</name>
    <name type="common">Streptomyces chibaensis</name>
    <dbReference type="NCBI Taxonomy" id="1903"/>
    <lineage>
        <taxon>Bacteria</taxon>
        <taxon>Bacillati</taxon>
        <taxon>Actinomycetota</taxon>
        <taxon>Actinomycetes</taxon>
        <taxon>Kitasatosporales</taxon>
        <taxon>Streptomycetaceae</taxon>
        <taxon>Streptomyces</taxon>
    </lineage>
</organism>
<proteinExistence type="predicted"/>
<keyword evidence="2" id="KW-0472">Membrane</keyword>
<sequence length="80" mass="8177">MTAPRDRTVTPPAYALPPFRPAFHSGLRDAPDATGPAPAAGSPPRPRRRVPDGAAVSGFLAALGVGALLAAIGRAAVRRR</sequence>
<dbReference type="RefSeq" id="WP_059264550.1">
    <property type="nucleotide sequence ID" value="NZ_KQ948360.1"/>
</dbReference>
<feature type="compositionally biased region" description="Low complexity" evidence="1">
    <location>
        <begin position="32"/>
        <end position="42"/>
    </location>
</feature>
<evidence type="ECO:0000313" key="3">
    <source>
        <dbReference type="EMBL" id="KUN22509.1"/>
    </source>
</evidence>
<evidence type="ECO:0000256" key="2">
    <source>
        <dbReference type="SAM" id="Phobius"/>
    </source>
</evidence>
<dbReference type="AlphaFoldDB" id="A0A117QDL4"/>
<dbReference type="EMBL" id="LMWP01000028">
    <property type="protein sequence ID" value="KUN22509.1"/>
    <property type="molecule type" value="Genomic_DNA"/>
</dbReference>
<reference evidence="3 4" key="1">
    <citation type="submission" date="2015-10" db="EMBL/GenBank/DDBJ databases">
        <title>Draft genome sequence of Streptomyces corchorusii DSM 40340, type strain for the species Streptomyces corchorusii.</title>
        <authorList>
            <person name="Ruckert C."/>
            <person name="Winkler A."/>
            <person name="Kalinowski J."/>
            <person name="Kampfer P."/>
            <person name="Glaeser S."/>
        </authorList>
    </citation>
    <scope>NUCLEOTIDE SEQUENCE [LARGE SCALE GENOMIC DNA]</scope>
    <source>
        <strain evidence="3 4">DSM 40340</strain>
    </source>
</reference>
<dbReference type="Proteomes" id="UP000053398">
    <property type="component" value="Unassembled WGS sequence"/>
</dbReference>
<gene>
    <name evidence="3" type="ORF">AQJ11_25695</name>
</gene>
<name>A0A117QDL4_STRCK</name>
<feature type="transmembrane region" description="Helical" evidence="2">
    <location>
        <begin position="54"/>
        <end position="77"/>
    </location>
</feature>
<accession>A0A117QDL4</accession>
<keyword evidence="2" id="KW-0812">Transmembrane</keyword>
<keyword evidence="2" id="KW-1133">Transmembrane helix</keyword>
<evidence type="ECO:0000256" key="1">
    <source>
        <dbReference type="SAM" id="MobiDB-lite"/>
    </source>
</evidence>
<protein>
    <submittedName>
        <fullName evidence="3">Uncharacterized protein</fullName>
    </submittedName>
</protein>
<comment type="caution">
    <text evidence="3">The sequence shown here is derived from an EMBL/GenBank/DDBJ whole genome shotgun (WGS) entry which is preliminary data.</text>
</comment>
<keyword evidence="4" id="KW-1185">Reference proteome</keyword>